<dbReference type="KEGG" id="caby:Cabys_887"/>
<feature type="compositionally biased region" description="Basic residues" evidence="9">
    <location>
        <begin position="1"/>
        <end position="10"/>
    </location>
</feature>
<dbReference type="GO" id="GO:0070181">
    <property type="term" value="F:small ribosomal subunit rRNA binding"/>
    <property type="evidence" value="ECO:0007669"/>
    <property type="project" value="TreeGrafter"/>
</dbReference>
<dbReference type="GO" id="GO:0003735">
    <property type="term" value="F:structural constituent of ribosome"/>
    <property type="evidence" value="ECO:0007669"/>
    <property type="project" value="InterPro"/>
</dbReference>
<evidence type="ECO:0000256" key="3">
    <source>
        <dbReference type="ARBA" id="ARBA00022730"/>
    </source>
</evidence>
<sequence length="85" mass="10164">MAHHKSAIKRIRTEQKARSRNRYYKRRVKEAIKSVLSSQNKEEALENFKRTVSLLDKLVNKRIFHRNKAANRKAKLARYINSLEQ</sequence>
<dbReference type="Gene3D" id="1.20.58.110">
    <property type="entry name" value="Ribosomal protein S20"/>
    <property type="match status" value="1"/>
</dbReference>
<evidence type="ECO:0000256" key="8">
    <source>
        <dbReference type="HAMAP-Rule" id="MF_00500"/>
    </source>
</evidence>
<dbReference type="PANTHER" id="PTHR33398:SF1">
    <property type="entry name" value="SMALL RIBOSOMAL SUBUNIT PROTEIN BS20C"/>
    <property type="match status" value="1"/>
</dbReference>
<keyword evidence="5 8" id="KW-0689">Ribosomal protein</keyword>
<evidence type="ECO:0000256" key="7">
    <source>
        <dbReference type="ARBA" id="ARBA00035136"/>
    </source>
</evidence>
<dbReference type="PaxDb" id="880073-Calab_2110"/>
<protein>
    <recommendedName>
        <fullName evidence="7 8">Small ribosomal subunit protein bS20</fullName>
    </recommendedName>
</protein>
<dbReference type="FunCoup" id="H1XVG2">
    <property type="interactions" value="508"/>
</dbReference>
<dbReference type="InParanoid" id="H1XVG2"/>
<evidence type="ECO:0000256" key="6">
    <source>
        <dbReference type="ARBA" id="ARBA00023274"/>
    </source>
</evidence>
<reference evidence="11 12" key="1">
    <citation type="submission" date="2011-09" db="EMBL/GenBank/DDBJ databases">
        <title>The permanent draft genome of Caldithrix abyssi DSM 13497.</title>
        <authorList>
            <consortium name="US DOE Joint Genome Institute (JGI-PGF)"/>
            <person name="Lucas S."/>
            <person name="Han J."/>
            <person name="Lapidus A."/>
            <person name="Bruce D."/>
            <person name="Goodwin L."/>
            <person name="Pitluck S."/>
            <person name="Peters L."/>
            <person name="Kyrpides N."/>
            <person name="Mavromatis K."/>
            <person name="Ivanova N."/>
            <person name="Mikhailova N."/>
            <person name="Chertkov O."/>
            <person name="Detter J.C."/>
            <person name="Tapia R."/>
            <person name="Han C."/>
            <person name="Land M."/>
            <person name="Hauser L."/>
            <person name="Markowitz V."/>
            <person name="Cheng J.-F."/>
            <person name="Hugenholtz P."/>
            <person name="Woyke T."/>
            <person name="Wu D."/>
            <person name="Spring S."/>
            <person name="Brambilla E."/>
            <person name="Klenk H.-P."/>
            <person name="Eisen J.A."/>
        </authorList>
    </citation>
    <scope>NUCLEOTIDE SEQUENCE [LARGE SCALE GENOMIC DNA]</scope>
    <source>
        <strain evidence="11 12">DSM 13497</strain>
    </source>
</reference>
<dbReference type="Proteomes" id="UP000004671">
    <property type="component" value="Chromosome"/>
</dbReference>
<dbReference type="HOGENOM" id="CLU_160655_3_2_0"/>
<comment type="function">
    <text evidence="1 8">Binds directly to 16S ribosomal RNA.</text>
</comment>
<dbReference type="SUPFAM" id="SSF46992">
    <property type="entry name" value="Ribosomal protein S20"/>
    <property type="match status" value="1"/>
</dbReference>
<accession>H1XVG2</accession>
<evidence type="ECO:0000256" key="2">
    <source>
        <dbReference type="ARBA" id="ARBA00007634"/>
    </source>
</evidence>
<dbReference type="OrthoDB" id="9808392at2"/>
<dbReference type="Proteomes" id="UP000183868">
    <property type="component" value="Chromosome"/>
</dbReference>
<dbReference type="Pfam" id="PF01649">
    <property type="entry name" value="Ribosomal_S20p"/>
    <property type="match status" value="1"/>
</dbReference>
<dbReference type="HAMAP" id="MF_00500">
    <property type="entry name" value="Ribosomal_bS20"/>
    <property type="match status" value="1"/>
</dbReference>
<dbReference type="RefSeq" id="WP_006928896.1">
    <property type="nucleotide sequence ID" value="NZ_CM001402.1"/>
</dbReference>
<evidence type="ECO:0000256" key="9">
    <source>
        <dbReference type="SAM" id="MobiDB-lite"/>
    </source>
</evidence>
<keyword evidence="12" id="KW-1185">Reference proteome</keyword>
<dbReference type="GO" id="GO:0006412">
    <property type="term" value="P:translation"/>
    <property type="evidence" value="ECO:0007669"/>
    <property type="project" value="UniProtKB-UniRule"/>
</dbReference>
<evidence type="ECO:0000256" key="1">
    <source>
        <dbReference type="ARBA" id="ARBA00003134"/>
    </source>
</evidence>
<reference evidence="10 13" key="2">
    <citation type="submission" date="2016-11" db="EMBL/GenBank/DDBJ databases">
        <title>Genomic analysis of Caldithrix abyssi and proposal of a novel bacterial phylum Caldithrichaeota.</title>
        <authorList>
            <person name="Kublanov I."/>
            <person name="Sigalova O."/>
            <person name="Gavrilov S."/>
            <person name="Lebedinsky A."/>
            <person name="Ivanova N."/>
            <person name="Daum C."/>
            <person name="Reddy T."/>
            <person name="Klenk H.P."/>
            <person name="Goker M."/>
            <person name="Reva O."/>
            <person name="Miroshnichenko M."/>
            <person name="Kyprides N."/>
            <person name="Woyke T."/>
            <person name="Gelfand M."/>
        </authorList>
    </citation>
    <scope>NUCLEOTIDE SEQUENCE [LARGE SCALE GENOMIC DNA]</scope>
    <source>
        <strain evidence="10 13">LF13</strain>
    </source>
</reference>
<keyword evidence="3 8" id="KW-0699">rRNA-binding</keyword>
<evidence type="ECO:0000313" key="12">
    <source>
        <dbReference type="Proteomes" id="UP000004671"/>
    </source>
</evidence>
<feature type="region of interest" description="Disordered" evidence="9">
    <location>
        <begin position="1"/>
        <end position="21"/>
    </location>
</feature>
<evidence type="ECO:0000256" key="4">
    <source>
        <dbReference type="ARBA" id="ARBA00022884"/>
    </source>
</evidence>
<keyword evidence="6 8" id="KW-0687">Ribonucleoprotein</keyword>
<dbReference type="PANTHER" id="PTHR33398">
    <property type="entry name" value="30S RIBOSOMAL PROTEIN S20"/>
    <property type="match status" value="1"/>
</dbReference>
<organism evidence="11 12">
    <name type="scientific">Caldithrix abyssi DSM 13497</name>
    <dbReference type="NCBI Taxonomy" id="880073"/>
    <lineage>
        <taxon>Bacteria</taxon>
        <taxon>Pseudomonadati</taxon>
        <taxon>Calditrichota</taxon>
        <taxon>Calditrichia</taxon>
        <taxon>Calditrichales</taxon>
        <taxon>Calditrichaceae</taxon>
        <taxon>Caldithrix</taxon>
    </lineage>
</organism>
<dbReference type="InterPro" id="IPR002583">
    <property type="entry name" value="Ribosomal_bS20"/>
</dbReference>
<dbReference type="eggNOG" id="COG0268">
    <property type="taxonomic scope" value="Bacteria"/>
</dbReference>
<comment type="similarity">
    <text evidence="2 8">Belongs to the bacterial ribosomal protein bS20 family.</text>
</comment>
<dbReference type="AlphaFoldDB" id="H1XVG2"/>
<keyword evidence="4 8" id="KW-0694">RNA-binding</keyword>
<dbReference type="InterPro" id="IPR036510">
    <property type="entry name" value="Ribosomal_bS20_sf"/>
</dbReference>
<evidence type="ECO:0000313" key="11">
    <source>
        <dbReference type="EMBL" id="EHO41720.1"/>
    </source>
</evidence>
<gene>
    <name evidence="8 10" type="primary">rpsT</name>
    <name evidence="10" type="ORF">Cabys_887</name>
    <name evidence="11" type="ORF">Calab_2110</name>
</gene>
<evidence type="ECO:0000256" key="5">
    <source>
        <dbReference type="ARBA" id="ARBA00022980"/>
    </source>
</evidence>
<name>H1XVG2_CALAY</name>
<dbReference type="GO" id="GO:0015935">
    <property type="term" value="C:small ribosomal subunit"/>
    <property type="evidence" value="ECO:0007669"/>
    <property type="project" value="TreeGrafter"/>
</dbReference>
<dbReference type="EMBL" id="CM001402">
    <property type="protein sequence ID" value="EHO41720.1"/>
    <property type="molecule type" value="Genomic_DNA"/>
</dbReference>
<dbReference type="GO" id="GO:0005829">
    <property type="term" value="C:cytosol"/>
    <property type="evidence" value="ECO:0007669"/>
    <property type="project" value="TreeGrafter"/>
</dbReference>
<evidence type="ECO:0000313" key="10">
    <source>
        <dbReference type="EMBL" id="APF17638.1"/>
    </source>
</evidence>
<proteinExistence type="inferred from homology"/>
<dbReference type="NCBIfam" id="TIGR00029">
    <property type="entry name" value="S20"/>
    <property type="match status" value="1"/>
</dbReference>
<dbReference type="STRING" id="880073.Cabys_887"/>
<evidence type="ECO:0000313" key="13">
    <source>
        <dbReference type="Proteomes" id="UP000183868"/>
    </source>
</evidence>
<dbReference type="EMBL" id="CP018099">
    <property type="protein sequence ID" value="APF17638.1"/>
    <property type="molecule type" value="Genomic_DNA"/>
</dbReference>